<proteinExistence type="predicted"/>
<gene>
    <name evidence="1" type="ORF">CROQUDRAFT_109170</name>
</gene>
<sequence length="212" mass="23713">MMENEQKKTDRTSRVAKALEESRNYRALDADLWFRQSSSSELDRSDSLSIIESFNEIQDQRLAQIHYTFACKAYEVCLELCMIQLEGEDKSSRKAPLLETALCKSNPSLGITAASLMLRMGDNEGILCRALLATVPAIIHCGDFRICKIISQAISQASEPNQIAQKFVKRLIEEKMTPDLAVIRLRVACSYVPPQPVSWNCIVGALISTKVV</sequence>
<name>A0A9P6T8T9_9BASI</name>
<evidence type="ECO:0000313" key="1">
    <source>
        <dbReference type="EMBL" id="KAG0143467.1"/>
    </source>
</evidence>
<keyword evidence="2" id="KW-1185">Reference proteome</keyword>
<dbReference type="AlphaFoldDB" id="A0A9P6T8T9"/>
<comment type="caution">
    <text evidence="1">The sequence shown here is derived from an EMBL/GenBank/DDBJ whole genome shotgun (WGS) entry which is preliminary data.</text>
</comment>
<dbReference type="EMBL" id="MU167318">
    <property type="protein sequence ID" value="KAG0143467.1"/>
    <property type="molecule type" value="Genomic_DNA"/>
</dbReference>
<dbReference type="Proteomes" id="UP000886653">
    <property type="component" value="Unassembled WGS sequence"/>
</dbReference>
<protein>
    <submittedName>
        <fullName evidence="1">Uncharacterized protein</fullName>
    </submittedName>
</protein>
<dbReference type="OrthoDB" id="2505127at2759"/>
<reference evidence="1" key="1">
    <citation type="submission" date="2013-11" db="EMBL/GenBank/DDBJ databases">
        <title>Genome sequence of the fusiform rust pathogen reveals effectors for host alternation and coevolution with pine.</title>
        <authorList>
            <consortium name="DOE Joint Genome Institute"/>
            <person name="Smith K."/>
            <person name="Pendleton A."/>
            <person name="Kubisiak T."/>
            <person name="Anderson C."/>
            <person name="Salamov A."/>
            <person name="Aerts A."/>
            <person name="Riley R."/>
            <person name="Clum A."/>
            <person name="Lindquist E."/>
            <person name="Ence D."/>
            <person name="Campbell M."/>
            <person name="Kronenberg Z."/>
            <person name="Feau N."/>
            <person name="Dhillon B."/>
            <person name="Hamelin R."/>
            <person name="Burleigh J."/>
            <person name="Smith J."/>
            <person name="Yandell M."/>
            <person name="Nelson C."/>
            <person name="Grigoriev I."/>
            <person name="Davis J."/>
        </authorList>
    </citation>
    <scope>NUCLEOTIDE SEQUENCE</scope>
    <source>
        <strain evidence="1">G11</strain>
    </source>
</reference>
<evidence type="ECO:0000313" key="2">
    <source>
        <dbReference type="Proteomes" id="UP000886653"/>
    </source>
</evidence>
<organism evidence="1 2">
    <name type="scientific">Cronartium quercuum f. sp. fusiforme G11</name>
    <dbReference type="NCBI Taxonomy" id="708437"/>
    <lineage>
        <taxon>Eukaryota</taxon>
        <taxon>Fungi</taxon>
        <taxon>Dikarya</taxon>
        <taxon>Basidiomycota</taxon>
        <taxon>Pucciniomycotina</taxon>
        <taxon>Pucciniomycetes</taxon>
        <taxon>Pucciniales</taxon>
        <taxon>Coleosporiaceae</taxon>
        <taxon>Cronartium</taxon>
    </lineage>
</organism>
<accession>A0A9P6T8T9</accession>